<proteinExistence type="predicted"/>
<organism evidence="2 3">
    <name type="scientific">Conger conger</name>
    <name type="common">Conger eel</name>
    <name type="synonym">Muraena conger</name>
    <dbReference type="NCBI Taxonomy" id="82655"/>
    <lineage>
        <taxon>Eukaryota</taxon>
        <taxon>Metazoa</taxon>
        <taxon>Chordata</taxon>
        <taxon>Craniata</taxon>
        <taxon>Vertebrata</taxon>
        <taxon>Euteleostomi</taxon>
        <taxon>Actinopterygii</taxon>
        <taxon>Neopterygii</taxon>
        <taxon>Teleostei</taxon>
        <taxon>Anguilliformes</taxon>
        <taxon>Congridae</taxon>
        <taxon>Conger</taxon>
    </lineage>
</organism>
<feature type="transmembrane region" description="Helical" evidence="1">
    <location>
        <begin position="41"/>
        <end position="64"/>
    </location>
</feature>
<protein>
    <submittedName>
        <fullName evidence="2">Uncharacterized protein</fullName>
    </submittedName>
</protein>
<gene>
    <name evidence="2" type="ORF">COCON_G00053140</name>
</gene>
<reference evidence="2" key="1">
    <citation type="journal article" date="2023" name="Science">
        <title>Genome structures resolve the early diversification of teleost fishes.</title>
        <authorList>
            <person name="Parey E."/>
            <person name="Louis A."/>
            <person name="Montfort J."/>
            <person name="Bouchez O."/>
            <person name="Roques C."/>
            <person name="Iampietro C."/>
            <person name="Lluch J."/>
            <person name="Castinel A."/>
            <person name="Donnadieu C."/>
            <person name="Desvignes T."/>
            <person name="Floi Bucao C."/>
            <person name="Jouanno E."/>
            <person name="Wen M."/>
            <person name="Mejri S."/>
            <person name="Dirks R."/>
            <person name="Jansen H."/>
            <person name="Henkel C."/>
            <person name="Chen W.J."/>
            <person name="Zahm M."/>
            <person name="Cabau C."/>
            <person name="Klopp C."/>
            <person name="Thompson A.W."/>
            <person name="Robinson-Rechavi M."/>
            <person name="Braasch I."/>
            <person name="Lecointre G."/>
            <person name="Bobe J."/>
            <person name="Postlethwait J.H."/>
            <person name="Berthelot C."/>
            <person name="Roest Crollius H."/>
            <person name="Guiguen Y."/>
        </authorList>
    </citation>
    <scope>NUCLEOTIDE SEQUENCE</scope>
    <source>
        <strain evidence="2">Concon-B</strain>
    </source>
</reference>
<evidence type="ECO:0000256" key="1">
    <source>
        <dbReference type="SAM" id="Phobius"/>
    </source>
</evidence>
<keyword evidence="1" id="KW-0472">Membrane</keyword>
<evidence type="ECO:0000313" key="2">
    <source>
        <dbReference type="EMBL" id="KAJ8282795.1"/>
    </source>
</evidence>
<keyword evidence="3" id="KW-1185">Reference proteome</keyword>
<dbReference type="EMBL" id="JAFJMO010000003">
    <property type="protein sequence ID" value="KAJ8282795.1"/>
    <property type="molecule type" value="Genomic_DNA"/>
</dbReference>
<dbReference type="Proteomes" id="UP001152803">
    <property type="component" value="Unassembled WGS sequence"/>
</dbReference>
<keyword evidence="1" id="KW-0812">Transmembrane</keyword>
<sequence>MPLLGSRKDLAYAATPCSNNSLPKLQTASTCKTANLSCPKFQMYCCLCNIVFNHTIIILCVYVFRTFNCFMENKNFTKTSAPIVNTRKSNTFDTIKLFLDFTFSLENIAAYWALTISVCSCDWLNCCPMPAPHSLCSPMYIRT</sequence>
<accession>A0A9Q1I5S1</accession>
<comment type="caution">
    <text evidence="2">The sequence shown here is derived from an EMBL/GenBank/DDBJ whole genome shotgun (WGS) entry which is preliminary data.</text>
</comment>
<keyword evidence="1" id="KW-1133">Transmembrane helix</keyword>
<evidence type="ECO:0000313" key="3">
    <source>
        <dbReference type="Proteomes" id="UP001152803"/>
    </source>
</evidence>
<dbReference type="AlphaFoldDB" id="A0A9Q1I5S1"/>
<name>A0A9Q1I5S1_CONCO</name>